<dbReference type="KEGG" id="chiz:HQ393_10065"/>
<name>A0A7H9BJB2_9NEIS</name>
<evidence type="ECO:0000313" key="1">
    <source>
        <dbReference type="EMBL" id="QLG88559.1"/>
    </source>
</evidence>
<gene>
    <name evidence="1" type="ORF">HQ393_10065</name>
</gene>
<proteinExistence type="predicted"/>
<evidence type="ECO:0000313" key="2">
    <source>
        <dbReference type="Proteomes" id="UP000509597"/>
    </source>
</evidence>
<sequence length="102" mass="11616">MSTERMGRANGAISKWEFASGVISSATSGRKLGGFRQQHKPSLAAWVHKWKMQQNCKFYKKGGIGQYLTFDCRKSVEKITRIGYLALIYCEQVVRLNLIVTR</sequence>
<dbReference type="EMBL" id="CP058627">
    <property type="protein sequence ID" value="QLG88559.1"/>
    <property type="molecule type" value="Genomic_DNA"/>
</dbReference>
<accession>A0A7H9BJB2</accession>
<reference evidence="1 2" key="1">
    <citation type="submission" date="2020-07" db="EMBL/GenBank/DDBJ databases">
        <title>Complete genome sequence of Chitinibacter sp. 2T18.</title>
        <authorList>
            <person name="Bae J.-W."/>
            <person name="Choi J.-W."/>
        </authorList>
    </citation>
    <scope>NUCLEOTIDE SEQUENCE [LARGE SCALE GENOMIC DNA]</scope>
    <source>
        <strain evidence="1 2">2T18</strain>
    </source>
</reference>
<organism evidence="1 2">
    <name type="scientific">Chitinibacter bivalviorum</name>
    <dbReference type="NCBI Taxonomy" id="2739434"/>
    <lineage>
        <taxon>Bacteria</taxon>
        <taxon>Pseudomonadati</taxon>
        <taxon>Pseudomonadota</taxon>
        <taxon>Betaproteobacteria</taxon>
        <taxon>Neisseriales</taxon>
        <taxon>Chitinibacteraceae</taxon>
        <taxon>Chitinibacter</taxon>
    </lineage>
</organism>
<keyword evidence="2" id="KW-1185">Reference proteome</keyword>
<dbReference type="Proteomes" id="UP000509597">
    <property type="component" value="Chromosome"/>
</dbReference>
<dbReference type="AlphaFoldDB" id="A0A7H9BJB2"/>
<protein>
    <submittedName>
        <fullName evidence="1">Uncharacterized protein</fullName>
    </submittedName>
</protein>